<dbReference type="PANTHER" id="PTHR12848:SF16">
    <property type="entry name" value="REGULATORY-ASSOCIATED PROTEIN OF MTOR"/>
    <property type="match status" value="1"/>
</dbReference>
<comment type="similarity">
    <text evidence="1">Belongs to the WD repeat RAPTOR family.</text>
</comment>
<feature type="compositionally biased region" description="Basic and acidic residues" evidence="5">
    <location>
        <begin position="18"/>
        <end position="47"/>
    </location>
</feature>
<dbReference type="GO" id="GO:0009267">
    <property type="term" value="P:cellular response to starvation"/>
    <property type="evidence" value="ECO:0007669"/>
    <property type="project" value="TreeGrafter"/>
</dbReference>
<evidence type="ECO:0000256" key="3">
    <source>
        <dbReference type="ARBA" id="ARBA00022737"/>
    </source>
</evidence>
<dbReference type="GO" id="GO:0030307">
    <property type="term" value="P:positive regulation of cell growth"/>
    <property type="evidence" value="ECO:0007669"/>
    <property type="project" value="TreeGrafter"/>
</dbReference>
<dbReference type="InterPro" id="IPR011989">
    <property type="entry name" value="ARM-like"/>
</dbReference>
<dbReference type="InterPro" id="IPR036322">
    <property type="entry name" value="WD40_repeat_dom_sf"/>
</dbReference>
<feature type="compositionally biased region" description="Low complexity" evidence="5">
    <location>
        <begin position="1062"/>
        <end position="1073"/>
    </location>
</feature>
<dbReference type="InterPro" id="IPR015943">
    <property type="entry name" value="WD40/YVTN_repeat-like_dom_sf"/>
</dbReference>
<dbReference type="GO" id="GO:0010506">
    <property type="term" value="P:regulation of autophagy"/>
    <property type="evidence" value="ECO:0007669"/>
    <property type="project" value="TreeGrafter"/>
</dbReference>
<evidence type="ECO:0000256" key="1">
    <source>
        <dbReference type="ARBA" id="ARBA00009257"/>
    </source>
</evidence>
<dbReference type="Pfam" id="PF00400">
    <property type="entry name" value="WD40"/>
    <property type="match status" value="1"/>
</dbReference>
<reference evidence="7" key="1">
    <citation type="submission" date="2020-05" db="EMBL/GenBank/DDBJ databases">
        <title>Mycena genomes resolve the evolution of fungal bioluminescence.</title>
        <authorList>
            <person name="Tsai I.J."/>
        </authorList>
    </citation>
    <scope>NUCLEOTIDE SEQUENCE</scope>
    <source>
        <strain evidence="7">160909Yilan</strain>
    </source>
</reference>
<dbReference type="GO" id="GO:0031931">
    <property type="term" value="C:TORC1 complex"/>
    <property type="evidence" value="ECO:0007669"/>
    <property type="project" value="InterPro"/>
</dbReference>
<keyword evidence="2 4" id="KW-0853">WD repeat</keyword>
<feature type="region of interest" description="Disordered" evidence="5">
    <location>
        <begin position="886"/>
        <end position="935"/>
    </location>
</feature>
<dbReference type="OrthoDB" id="10262360at2759"/>
<feature type="region of interest" description="Disordered" evidence="5">
    <location>
        <begin position="1045"/>
        <end position="1074"/>
    </location>
</feature>
<accession>A0A8H6WWZ9</accession>
<dbReference type="InterPro" id="IPR001680">
    <property type="entry name" value="WD40_rpt"/>
</dbReference>
<dbReference type="PANTHER" id="PTHR12848">
    <property type="entry name" value="REGULATORY-ASSOCIATED PROTEIN OF MTOR"/>
    <property type="match status" value="1"/>
</dbReference>
<comment type="caution">
    <text evidence="7">The sequence shown here is derived from an EMBL/GenBank/DDBJ whole genome shotgun (WGS) entry which is preliminary data.</text>
</comment>
<evidence type="ECO:0000256" key="5">
    <source>
        <dbReference type="SAM" id="MobiDB-lite"/>
    </source>
</evidence>
<keyword evidence="3" id="KW-0677">Repeat</keyword>
<dbReference type="InterPro" id="IPR004083">
    <property type="entry name" value="Raptor"/>
</dbReference>
<dbReference type="InterPro" id="IPR016024">
    <property type="entry name" value="ARM-type_fold"/>
</dbReference>
<dbReference type="GO" id="GO:0031929">
    <property type="term" value="P:TOR signaling"/>
    <property type="evidence" value="ECO:0007669"/>
    <property type="project" value="InterPro"/>
</dbReference>
<dbReference type="InterPro" id="IPR029347">
    <property type="entry name" value="Raptor_N"/>
</dbReference>
<keyword evidence="8" id="KW-1185">Reference proteome</keyword>
<feature type="compositionally biased region" description="Basic residues" evidence="5">
    <location>
        <begin position="1045"/>
        <end position="1061"/>
    </location>
</feature>
<proteinExistence type="inferred from homology"/>
<dbReference type="Gene3D" id="1.25.10.10">
    <property type="entry name" value="Leucine-rich Repeat Variant"/>
    <property type="match status" value="1"/>
</dbReference>
<feature type="region of interest" description="Disordered" evidence="5">
    <location>
        <begin position="1"/>
        <end position="61"/>
    </location>
</feature>
<dbReference type="SMART" id="SM01302">
    <property type="entry name" value="Raptor_N"/>
    <property type="match status" value="1"/>
</dbReference>
<dbReference type="Pfam" id="PF02985">
    <property type="entry name" value="HEAT"/>
    <property type="match status" value="1"/>
</dbReference>
<dbReference type="Proteomes" id="UP000623467">
    <property type="component" value="Unassembled WGS sequence"/>
</dbReference>
<dbReference type="SUPFAM" id="SSF50978">
    <property type="entry name" value="WD40 repeat-like"/>
    <property type="match status" value="1"/>
</dbReference>
<dbReference type="EMBL" id="JACAZH010000069">
    <property type="protein sequence ID" value="KAF7330155.1"/>
    <property type="molecule type" value="Genomic_DNA"/>
</dbReference>
<dbReference type="Gene3D" id="2.130.10.10">
    <property type="entry name" value="YVTN repeat-like/Quinoprotein amine dehydrogenase"/>
    <property type="match status" value="2"/>
</dbReference>
<feature type="compositionally biased region" description="Polar residues" evidence="5">
    <location>
        <begin position="924"/>
        <end position="935"/>
    </location>
</feature>
<evidence type="ECO:0000313" key="8">
    <source>
        <dbReference type="Proteomes" id="UP000623467"/>
    </source>
</evidence>
<sequence>MSAQPRPQRKKFVAGGGSRRDWSRDDSTESTEHASEYLSSHSDERSLGSRPGPNDLLMNGTHFSDDIALETDASSSPPVPYWSAKRHLSCGNPTPQPSWSSKPIPWRGSSPGRLRTANAALVLCLNIDVDPPDVVKTNPCAVLEAWVDPHTIPSQKAMEAIAANLKLQFEGLSLKIMYKAVQDPSYDDLWRSCVSLRKQAKDDAVLFHYNGHGVPKPTASGELWCFNRTYTQYIPVSLQEVQTWLGSPGIYIWDCSAAGNLLSNFNIFAERRDLESRLLHGGPTDGTQPFMQSLQLAACAANEQLPSCPELPADLFTSCLTSPIDIALRYFIMHHQLPNNITADMIMQLPGDLKDRKTPLGELNWIFTAITDTIATITAPRTPTPPLPPTNTHPLWATWDLAVDACLRQLPELLFKAPDGKAVVVDSPVILASRPGRIGQNQPDKQPGEKGYNYIPSRFFADQLTAFEVWISRGGAALTKRGPMSLPPSGDRYGSGESLNALSETEPVKDSHLVLLCQPHRLRALILLSQFVDLGPWAVHLVLTIGIFPYISKLLQAAGPDLRPVLIFIWARIMAVDPSVQVDLVNTNGYKYFAAILGARDEQALPNSSEHKAMCAFILAAASRDYGPGQDACVHARVFDYCYDKLDEPDFLLRQWSALCIAQMWDGHDENKVHGVDRGTQDKLIQLLSDDSVEVRCAALYALGTFMGASGSSNPRKHGGGGSGTMPHFESKVIHFKMEVAVVTGATLAMKDDASPMCRKELIVLLSCLVKEYRGFFVVCAWLYWEEDRIWKAQSGHYPDDDDSIHTTSQAVADWLDRFEEHEQPEQRVYLSSFFTMFVALLDLSVDPYHEVATNAQTVLDYIMALLLESPFARLEGSSLHVAPLTPDQSSARTRVGSHASTISASPSFAPPPSPGIRPGLSRTDTMTSTISNGVSNTIRRTSSFANALKSLANGIAFPSAEEPHAPTPAEVLARPDAHTSRPPSPNLNLAKYASPYSDSFAPNYSRSAPPSPRPSFDAPSHASADFMAWNVIEALIEEDMERLRARRRSGSAPRRGHHHGGSAPSPSSSLSSMDSNNSVILGLGTGVGMADVLPLKSTFFDWCSEYFIEPQMRQAEADEPGSIQFNYQLWRQQRNERPLSMRHSGRACSQSRPWDRPVATLQVSGHPQTMVFHSYDKHLFIANESDVVSVWDWSQRRRLTSFHNGNPAGTSVSSLRVINQDVGGMILTGSTDGIVRLYRNYDPAVDQGPVQMVSAFRGLTELVVNIRQGAGLVMDWMQNTGLLLVGGDSRTIKVWDAQTETPTLDLDTNSDSPVTAIVCDMEPSQVFAASFANGGEEDSVVRKFVEHESWVQNVRWHPTARSQLLSASLDGKVKLWDWRGAENSAMTWDLLSDGLSSFDCHPITGVFAVTSTISSRAWKSQRVMVHSLKENRTVSSFGVSTGLMAPLPRGLSSSFPRSNSLAFHPLEMLYGVGEPDGTA</sequence>
<evidence type="ECO:0000256" key="2">
    <source>
        <dbReference type="ARBA" id="ARBA00022574"/>
    </source>
</evidence>
<dbReference type="SUPFAM" id="SSF48371">
    <property type="entry name" value="ARM repeat"/>
    <property type="match status" value="1"/>
</dbReference>
<dbReference type="PROSITE" id="PS50082">
    <property type="entry name" value="WD_REPEATS_2"/>
    <property type="match status" value="1"/>
</dbReference>
<feature type="repeat" description="WD" evidence="4">
    <location>
        <begin position="1345"/>
        <end position="1387"/>
    </location>
</feature>
<dbReference type="PRINTS" id="PR01547">
    <property type="entry name" value="YEAST176DUF"/>
</dbReference>
<dbReference type="PROSITE" id="PS50294">
    <property type="entry name" value="WD_REPEATS_REGION"/>
    <property type="match status" value="1"/>
</dbReference>
<protein>
    <submittedName>
        <fullName evidence="7">Target of rapamycin complex 1 subunit mip1</fullName>
    </submittedName>
</protein>
<name>A0A8H6WWZ9_9AGAR</name>
<evidence type="ECO:0000256" key="4">
    <source>
        <dbReference type="PROSITE-ProRule" id="PRU00221"/>
    </source>
</evidence>
<feature type="domain" description="Raptor N-terminal CASPase-like" evidence="6">
    <location>
        <begin position="113"/>
        <end position="266"/>
    </location>
</feature>
<dbReference type="SMART" id="SM00320">
    <property type="entry name" value="WD40"/>
    <property type="match status" value="4"/>
</dbReference>
<dbReference type="Pfam" id="PF14538">
    <property type="entry name" value="Raptor_N"/>
    <property type="match status" value="1"/>
</dbReference>
<dbReference type="GO" id="GO:0071230">
    <property type="term" value="P:cellular response to amino acid stimulus"/>
    <property type="evidence" value="ECO:0007669"/>
    <property type="project" value="TreeGrafter"/>
</dbReference>
<evidence type="ECO:0000259" key="6">
    <source>
        <dbReference type="SMART" id="SM01302"/>
    </source>
</evidence>
<dbReference type="GO" id="GO:0030674">
    <property type="term" value="F:protein-macromolecule adaptor activity"/>
    <property type="evidence" value="ECO:0007669"/>
    <property type="project" value="TreeGrafter"/>
</dbReference>
<gene>
    <name evidence="7" type="ORF">MSAN_02465500</name>
</gene>
<evidence type="ECO:0000313" key="7">
    <source>
        <dbReference type="EMBL" id="KAF7330155.1"/>
    </source>
</evidence>
<dbReference type="GO" id="GO:0005737">
    <property type="term" value="C:cytoplasm"/>
    <property type="evidence" value="ECO:0007669"/>
    <property type="project" value="TreeGrafter"/>
</dbReference>
<organism evidence="7 8">
    <name type="scientific">Mycena sanguinolenta</name>
    <dbReference type="NCBI Taxonomy" id="230812"/>
    <lineage>
        <taxon>Eukaryota</taxon>
        <taxon>Fungi</taxon>
        <taxon>Dikarya</taxon>
        <taxon>Basidiomycota</taxon>
        <taxon>Agaricomycotina</taxon>
        <taxon>Agaricomycetes</taxon>
        <taxon>Agaricomycetidae</taxon>
        <taxon>Agaricales</taxon>
        <taxon>Marasmiineae</taxon>
        <taxon>Mycenaceae</taxon>
        <taxon>Mycena</taxon>
    </lineage>
</organism>
<dbReference type="InterPro" id="IPR000357">
    <property type="entry name" value="HEAT"/>
</dbReference>